<evidence type="ECO:0000256" key="2">
    <source>
        <dbReference type="ARBA" id="ARBA00003611"/>
    </source>
</evidence>
<gene>
    <name evidence="13" type="ORF">RIF29_08270</name>
</gene>
<evidence type="ECO:0000313" key="14">
    <source>
        <dbReference type="Proteomes" id="UP001372338"/>
    </source>
</evidence>
<evidence type="ECO:0000256" key="7">
    <source>
        <dbReference type="ARBA" id="ARBA00022884"/>
    </source>
</evidence>
<evidence type="ECO:0000256" key="8">
    <source>
        <dbReference type="ARBA" id="ARBA00022980"/>
    </source>
</evidence>
<dbReference type="InterPro" id="IPR047867">
    <property type="entry name" value="Ribosomal_uL22_bac/org-type"/>
</dbReference>
<dbReference type="SUPFAM" id="SSF54843">
    <property type="entry name" value="Ribosomal protein L22"/>
    <property type="match status" value="1"/>
</dbReference>
<comment type="similarity">
    <text evidence="4 12">Belongs to the universal ribosomal protein uL22 family.</text>
</comment>
<dbReference type="GO" id="GO:0003735">
    <property type="term" value="F:structural constituent of ribosome"/>
    <property type="evidence" value="ECO:0007669"/>
    <property type="project" value="InterPro"/>
</dbReference>
<evidence type="ECO:0000256" key="3">
    <source>
        <dbReference type="ARBA" id="ARBA00004474"/>
    </source>
</evidence>
<evidence type="ECO:0000256" key="9">
    <source>
        <dbReference type="ARBA" id="ARBA00023274"/>
    </source>
</evidence>
<proteinExistence type="inferred from homology"/>
<comment type="caution">
    <text evidence="13">The sequence shown here is derived from an EMBL/GenBank/DDBJ whole genome shotgun (WGS) entry which is preliminary data.</text>
</comment>
<dbReference type="Gene3D" id="3.90.470.10">
    <property type="entry name" value="Ribosomal protein L22/L17"/>
    <property type="match status" value="1"/>
</dbReference>
<evidence type="ECO:0000256" key="4">
    <source>
        <dbReference type="ARBA" id="ARBA00009451"/>
    </source>
</evidence>
<comment type="subcellular location">
    <subcellularLocation>
        <location evidence="3">Plastid</location>
    </subcellularLocation>
</comment>
<dbReference type="PANTHER" id="PTHR13501">
    <property type="entry name" value="CHLOROPLAST 50S RIBOSOMAL PROTEIN L22-RELATED"/>
    <property type="match status" value="1"/>
</dbReference>
<evidence type="ECO:0000256" key="12">
    <source>
        <dbReference type="RuleBase" id="RU004005"/>
    </source>
</evidence>
<dbReference type="Pfam" id="PF00237">
    <property type="entry name" value="Ribosomal_L22"/>
    <property type="match status" value="1"/>
</dbReference>
<evidence type="ECO:0000256" key="11">
    <source>
        <dbReference type="ARBA" id="ARBA00035416"/>
    </source>
</evidence>
<dbReference type="CDD" id="cd00336">
    <property type="entry name" value="Ribosomal_L22"/>
    <property type="match status" value="1"/>
</dbReference>
<evidence type="ECO:0000256" key="10">
    <source>
        <dbReference type="ARBA" id="ARBA00035285"/>
    </source>
</evidence>
<organism evidence="13 14">
    <name type="scientific">Crotalaria pallida</name>
    <name type="common">Smooth rattlebox</name>
    <name type="synonym">Crotalaria striata</name>
    <dbReference type="NCBI Taxonomy" id="3830"/>
    <lineage>
        <taxon>Eukaryota</taxon>
        <taxon>Viridiplantae</taxon>
        <taxon>Streptophyta</taxon>
        <taxon>Embryophyta</taxon>
        <taxon>Tracheophyta</taxon>
        <taxon>Spermatophyta</taxon>
        <taxon>Magnoliopsida</taxon>
        <taxon>eudicotyledons</taxon>
        <taxon>Gunneridae</taxon>
        <taxon>Pentapetalae</taxon>
        <taxon>rosids</taxon>
        <taxon>fabids</taxon>
        <taxon>Fabales</taxon>
        <taxon>Fabaceae</taxon>
        <taxon>Papilionoideae</taxon>
        <taxon>50 kb inversion clade</taxon>
        <taxon>genistoids sensu lato</taxon>
        <taxon>core genistoids</taxon>
        <taxon>Crotalarieae</taxon>
        <taxon>Crotalaria</taxon>
    </lineage>
</organism>
<keyword evidence="5" id="KW-0934">Plastid</keyword>
<dbReference type="InterPro" id="IPR005727">
    <property type="entry name" value="Ribosomal_uL22_bac/chlpt-type"/>
</dbReference>
<keyword evidence="7" id="KW-0694">RNA-binding</keyword>
<dbReference type="GO" id="GO:0019843">
    <property type="term" value="F:rRNA binding"/>
    <property type="evidence" value="ECO:0007669"/>
    <property type="project" value="UniProtKB-KW"/>
</dbReference>
<dbReference type="GO" id="GO:0015934">
    <property type="term" value="C:large ribosomal subunit"/>
    <property type="evidence" value="ECO:0007669"/>
    <property type="project" value="InterPro"/>
</dbReference>
<evidence type="ECO:0000256" key="6">
    <source>
        <dbReference type="ARBA" id="ARBA00022730"/>
    </source>
</evidence>
<comment type="function">
    <text evidence="1">The globular domain of the protein is located near the polypeptide exit tunnel on the outside of the subunit, while an extended beta-hairpin is found that lines the wall of the exit tunnel in the center of the 70S ribosome.</text>
</comment>
<evidence type="ECO:0000313" key="13">
    <source>
        <dbReference type="EMBL" id="KAK7292489.1"/>
    </source>
</evidence>
<dbReference type="GO" id="GO:0009536">
    <property type="term" value="C:plastid"/>
    <property type="evidence" value="ECO:0007669"/>
    <property type="project" value="UniProtKB-SubCell"/>
</dbReference>
<evidence type="ECO:0000256" key="1">
    <source>
        <dbReference type="ARBA" id="ARBA00003478"/>
    </source>
</evidence>
<comment type="function">
    <text evidence="2">This protein binds specifically to 23S rRNA.</text>
</comment>
<keyword evidence="6" id="KW-0699">rRNA-binding</keyword>
<dbReference type="Proteomes" id="UP001372338">
    <property type="component" value="Unassembled WGS sequence"/>
</dbReference>
<keyword evidence="8 12" id="KW-0689">Ribosomal protein</keyword>
<dbReference type="AlphaFoldDB" id="A0AAN9PCN2"/>
<dbReference type="InterPro" id="IPR036394">
    <property type="entry name" value="Ribosomal_uL22_sf"/>
</dbReference>
<keyword evidence="14" id="KW-1185">Reference proteome</keyword>
<dbReference type="NCBIfam" id="TIGR01044">
    <property type="entry name" value="rplV_bact"/>
    <property type="match status" value="1"/>
</dbReference>
<dbReference type="GO" id="GO:0006412">
    <property type="term" value="P:translation"/>
    <property type="evidence" value="ECO:0007669"/>
    <property type="project" value="InterPro"/>
</dbReference>
<dbReference type="EMBL" id="JAYWIO010000001">
    <property type="protein sequence ID" value="KAK7292489.1"/>
    <property type="molecule type" value="Genomic_DNA"/>
</dbReference>
<dbReference type="HAMAP" id="MF_01331_B">
    <property type="entry name" value="Ribosomal_uL22_B"/>
    <property type="match status" value="1"/>
</dbReference>
<evidence type="ECO:0000256" key="5">
    <source>
        <dbReference type="ARBA" id="ARBA00022640"/>
    </source>
</evidence>
<name>A0AAN9PCN2_CROPI</name>
<dbReference type="InterPro" id="IPR001063">
    <property type="entry name" value="Ribosomal_uL22"/>
</dbReference>
<reference evidence="13 14" key="1">
    <citation type="submission" date="2024-01" db="EMBL/GenBank/DDBJ databases">
        <title>The genomes of 5 underutilized Papilionoideae crops provide insights into root nodulation and disease resistanc.</title>
        <authorList>
            <person name="Yuan L."/>
        </authorList>
    </citation>
    <scope>NUCLEOTIDE SEQUENCE [LARGE SCALE GENOMIC DNA]</scope>
    <source>
        <strain evidence="13">ZHUSHIDOU_FW_LH</strain>
        <tissue evidence="13">Leaf</tissue>
    </source>
</reference>
<protein>
    <recommendedName>
        <fullName evidence="10">Large ribosomal subunit protein uL22c</fullName>
    </recommendedName>
    <alternativeName>
        <fullName evidence="11">50S ribosomal protein L22, chloroplastic</fullName>
    </alternativeName>
</protein>
<accession>A0AAN9PCN2</accession>
<keyword evidence="9 12" id="KW-0687">Ribonucleoprotein</keyword>
<dbReference type="PANTHER" id="PTHR13501:SF10">
    <property type="entry name" value="LARGE RIBOSOMAL SUBUNIT PROTEIN UL22M"/>
    <property type="match status" value="1"/>
</dbReference>
<sequence length="209" mass="22586">MALSSFSQSMLTNTLLPHKLSINRLPLKFPSSNSNPNPNGGVRCTSLNDKTLITPLLAVAAPSSSNKFLCRATAQLPAPAGQESTKTYAEAFAIGRHIRMSADKARRVVDVIRGRTYEDSIMMLELMPYRACESIIKIVFSAGANASNNLGLSKGTLVISKAEVNEGKTLKRVRFGARGRVHPFKRRTCHISITVKGLASESVVEAKSA</sequence>